<dbReference type="PANTHER" id="PTHR35936:SF25">
    <property type="entry name" value="ABC TRANSPORTER SUBSTRATE-BINDING PROTEIN"/>
    <property type="match status" value="1"/>
</dbReference>
<accession>A0AA41L309</accession>
<name>A0AA41L309_9BURK</name>
<feature type="signal peptide" evidence="1">
    <location>
        <begin position="1"/>
        <end position="19"/>
    </location>
</feature>
<reference evidence="3" key="2">
    <citation type="submission" date="2022-03" db="EMBL/GenBank/DDBJ databases">
        <title>Genome Encyclopedia of Bacteria and Archaea VI: Functional Genomics of Type Strains.</title>
        <authorList>
            <person name="Whitman W."/>
        </authorList>
    </citation>
    <scope>NUCLEOTIDE SEQUENCE</scope>
    <source>
        <strain evidence="3">HSC-15S17</strain>
    </source>
</reference>
<gene>
    <name evidence="2" type="ORF">KVP70_09300</name>
    <name evidence="3" type="ORF">L1274_003355</name>
</gene>
<evidence type="ECO:0000313" key="5">
    <source>
        <dbReference type="Proteomes" id="UP001162889"/>
    </source>
</evidence>
<proteinExistence type="predicted"/>
<dbReference type="Proteomes" id="UP001155901">
    <property type="component" value="Unassembled WGS sequence"/>
</dbReference>
<organism evidence="2 4">
    <name type="scientific">Duganella violaceipulchra</name>
    <dbReference type="NCBI Taxonomy" id="2849652"/>
    <lineage>
        <taxon>Bacteria</taxon>
        <taxon>Pseudomonadati</taxon>
        <taxon>Pseudomonadota</taxon>
        <taxon>Betaproteobacteria</taxon>
        <taxon>Burkholderiales</taxon>
        <taxon>Oxalobacteraceae</taxon>
        <taxon>Telluria group</taxon>
        <taxon>Duganella</taxon>
    </lineage>
</organism>
<sequence length="268" mass="28542">MRPSALAFLLLTLAAGAQACVLHIGYTSQNAPPYFLGADSVPAAPGATVELLNEMAAQAGCKTELVRLPTARLLLAVNAGQIDATALATPPTGLPSVVYPLDGQGRPDPARGLQHTTVIIVRAADRAAATADLNGFLRGRRVGVSHGVSFAGELRAAGMRVDDGAADARRNFDKLKRNRVDAVAMSLNVAGDMDELLAREHGKELVRLERPLSSHSLWLMVNKDYYGAHGAAVDEMWNWLGSKGRKRLPQLLKKYEALPQRGGSAPSH</sequence>
<comment type="caution">
    <text evidence="2">The sequence shown here is derived from an EMBL/GenBank/DDBJ whole genome shotgun (WGS) entry which is preliminary data.</text>
</comment>
<dbReference type="Proteomes" id="UP001162889">
    <property type="component" value="Unassembled WGS sequence"/>
</dbReference>
<feature type="chain" id="PRO_5041219995" evidence="1">
    <location>
        <begin position="20"/>
        <end position="268"/>
    </location>
</feature>
<evidence type="ECO:0000313" key="3">
    <source>
        <dbReference type="EMBL" id="MCP2009626.1"/>
    </source>
</evidence>
<dbReference type="PROSITE" id="PS51257">
    <property type="entry name" value="PROKAR_LIPOPROTEIN"/>
    <property type="match status" value="1"/>
</dbReference>
<reference evidence="2" key="1">
    <citation type="submission" date="2021-07" db="EMBL/GenBank/DDBJ databases">
        <title>Characterization of violacein-producing bacteria and related species.</title>
        <authorList>
            <person name="Wilson H.S."/>
            <person name="De Leon M.E."/>
        </authorList>
    </citation>
    <scope>NUCLEOTIDE SEQUENCE</scope>
    <source>
        <strain evidence="2">HSC-15S17</strain>
    </source>
</reference>
<dbReference type="EMBL" id="JALJZU010000006">
    <property type="protein sequence ID" value="MCP2009626.1"/>
    <property type="molecule type" value="Genomic_DNA"/>
</dbReference>
<dbReference type="AlphaFoldDB" id="A0AA41L309"/>
<protein>
    <submittedName>
        <fullName evidence="3">ABC-type amino acid transport substrate-binding protein</fullName>
    </submittedName>
    <submittedName>
        <fullName evidence="2">Transporter substrate-binding domain-containing protein</fullName>
    </submittedName>
</protein>
<dbReference type="PANTHER" id="PTHR35936">
    <property type="entry name" value="MEMBRANE-BOUND LYTIC MUREIN TRANSGLYCOSYLASE F"/>
    <property type="match status" value="1"/>
</dbReference>
<keyword evidence="5" id="KW-1185">Reference proteome</keyword>
<dbReference type="RefSeq" id="WP_217941894.1">
    <property type="nucleotide sequence ID" value="NZ_JAHTGR010000004.1"/>
</dbReference>
<evidence type="ECO:0000313" key="2">
    <source>
        <dbReference type="EMBL" id="MBV6321129.1"/>
    </source>
</evidence>
<keyword evidence="1" id="KW-0732">Signal</keyword>
<evidence type="ECO:0000313" key="4">
    <source>
        <dbReference type="Proteomes" id="UP001155901"/>
    </source>
</evidence>
<dbReference type="EMBL" id="JAHTGR010000004">
    <property type="protein sequence ID" value="MBV6321129.1"/>
    <property type="molecule type" value="Genomic_DNA"/>
</dbReference>
<evidence type="ECO:0000256" key="1">
    <source>
        <dbReference type="SAM" id="SignalP"/>
    </source>
</evidence>